<name>A0A7S1RTB3_ALECA</name>
<protein>
    <submittedName>
        <fullName evidence="1">Uncharacterized protein</fullName>
    </submittedName>
</protein>
<proteinExistence type="predicted"/>
<reference evidence="1" key="1">
    <citation type="submission" date="2021-01" db="EMBL/GenBank/DDBJ databases">
        <authorList>
            <person name="Corre E."/>
            <person name="Pelletier E."/>
            <person name="Niang G."/>
            <person name="Scheremetjew M."/>
            <person name="Finn R."/>
            <person name="Kale V."/>
            <person name="Holt S."/>
            <person name="Cochrane G."/>
            <person name="Meng A."/>
            <person name="Brown T."/>
            <person name="Cohen L."/>
        </authorList>
    </citation>
    <scope>NUCLEOTIDE SEQUENCE</scope>
    <source>
        <strain evidence="1">OF101</strain>
    </source>
</reference>
<gene>
    <name evidence="1" type="ORF">ACAT0790_LOCUS52210</name>
</gene>
<dbReference type="EMBL" id="HBGE01087713">
    <property type="protein sequence ID" value="CAD9175441.1"/>
    <property type="molecule type" value="Transcribed_RNA"/>
</dbReference>
<dbReference type="AlphaFoldDB" id="A0A7S1RTB3"/>
<evidence type="ECO:0000313" key="1">
    <source>
        <dbReference type="EMBL" id="CAD9175441.1"/>
    </source>
</evidence>
<sequence length="133" mass="14260">MRRTGAHAHLDVHGDEALPHVFASRGLPPGPHLGPGRLRLYESFDGAMLREGGGAYQTRRGYPEGRKLNRRIAATWSSLHLGAVGLTLELPFRDCLELPDASGGWTSALSRTLGAAAVRALGQMVPMLGVEQP</sequence>
<organism evidence="1">
    <name type="scientific">Alexandrium catenella</name>
    <name type="common">Red tide dinoflagellate</name>
    <name type="synonym">Gonyaulax catenella</name>
    <dbReference type="NCBI Taxonomy" id="2925"/>
    <lineage>
        <taxon>Eukaryota</taxon>
        <taxon>Sar</taxon>
        <taxon>Alveolata</taxon>
        <taxon>Dinophyceae</taxon>
        <taxon>Gonyaulacales</taxon>
        <taxon>Pyrocystaceae</taxon>
        <taxon>Alexandrium</taxon>
    </lineage>
</organism>
<accession>A0A7S1RTB3</accession>